<dbReference type="STRING" id="889306.KP78_01860"/>
<dbReference type="PROSITE" id="PS50995">
    <property type="entry name" value="HTH_MARR_2"/>
    <property type="match status" value="1"/>
</dbReference>
<dbReference type="InterPro" id="IPR036390">
    <property type="entry name" value="WH_DNA-bd_sf"/>
</dbReference>
<accession>A0A0C2W5F3</accession>
<name>A0A0C2W5F3_9BACL</name>
<evidence type="ECO:0000256" key="3">
    <source>
        <dbReference type="ARBA" id="ARBA00023163"/>
    </source>
</evidence>
<reference evidence="5 6" key="1">
    <citation type="submission" date="2015-01" db="EMBL/GenBank/DDBJ databases">
        <title>Genome sequencing of Jeotgalibacillus soli.</title>
        <authorList>
            <person name="Goh K.M."/>
            <person name="Chan K.-G."/>
            <person name="Yaakop A.S."/>
            <person name="Ee R."/>
            <person name="Gan H.M."/>
            <person name="Chan C.S."/>
        </authorList>
    </citation>
    <scope>NUCLEOTIDE SEQUENCE [LARGE SCALE GENOMIC DNA]</scope>
    <source>
        <strain evidence="5 6">P9</strain>
    </source>
</reference>
<dbReference type="EMBL" id="JXRP01000006">
    <property type="protein sequence ID" value="KIL51816.1"/>
    <property type="molecule type" value="Genomic_DNA"/>
</dbReference>
<dbReference type="GO" id="GO:0003700">
    <property type="term" value="F:DNA-binding transcription factor activity"/>
    <property type="evidence" value="ECO:0007669"/>
    <property type="project" value="InterPro"/>
</dbReference>
<dbReference type="InterPro" id="IPR000835">
    <property type="entry name" value="HTH_MarR-typ"/>
</dbReference>
<dbReference type="PATRIC" id="fig|889306.3.peg.188"/>
<dbReference type="SMART" id="SM00347">
    <property type="entry name" value="HTH_MARR"/>
    <property type="match status" value="1"/>
</dbReference>
<feature type="domain" description="HTH marR-type" evidence="4">
    <location>
        <begin position="5"/>
        <end position="140"/>
    </location>
</feature>
<dbReference type="Gene3D" id="1.10.10.10">
    <property type="entry name" value="Winged helix-like DNA-binding domain superfamily/Winged helix DNA-binding domain"/>
    <property type="match status" value="1"/>
</dbReference>
<evidence type="ECO:0000256" key="1">
    <source>
        <dbReference type="ARBA" id="ARBA00023015"/>
    </source>
</evidence>
<organism evidence="5 6">
    <name type="scientific">Jeotgalibacillus soli</name>
    <dbReference type="NCBI Taxonomy" id="889306"/>
    <lineage>
        <taxon>Bacteria</taxon>
        <taxon>Bacillati</taxon>
        <taxon>Bacillota</taxon>
        <taxon>Bacilli</taxon>
        <taxon>Bacillales</taxon>
        <taxon>Caryophanaceae</taxon>
        <taxon>Jeotgalibacillus</taxon>
    </lineage>
</organism>
<dbReference type="Proteomes" id="UP000031938">
    <property type="component" value="Unassembled WGS sequence"/>
</dbReference>
<protein>
    <recommendedName>
        <fullName evidence="4">HTH marR-type domain-containing protein</fullName>
    </recommendedName>
</protein>
<proteinExistence type="predicted"/>
<dbReference type="OrthoDB" id="166070at2"/>
<keyword evidence="1" id="KW-0805">Transcription regulation</keyword>
<dbReference type="InterPro" id="IPR036388">
    <property type="entry name" value="WH-like_DNA-bd_sf"/>
</dbReference>
<keyword evidence="3" id="KW-0804">Transcription</keyword>
<evidence type="ECO:0000256" key="2">
    <source>
        <dbReference type="ARBA" id="ARBA00023125"/>
    </source>
</evidence>
<evidence type="ECO:0000313" key="6">
    <source>
        <dbReference type="Proteomes" id="UP000031938"/>
    </source>
</evidence>
<dbReference type="GO" id="GO:0003677">
    <property type="term" value="F:DNA binding"/>
    <property type="evidence" value="ECO:0007669"/>
    <property type="project" value="UniProtKB-KW"/>
</dbReference>
<dbReference type="PRINTS" id="PR00598">
    <property type="entry name" value="HTHMARR"/>
</dbReference>
<sequence>MNEKRIDNISSLYEIFFSLERKWTNEWNHHNEVGLSKTHLFLLKILGVEGSKRPSILAEQLNITTGGVTVLTSKLIKDGYVVKTQNDRDRRAYNLEITEAGRELLESARKQINEQIDKMFGMLSDGEVQNLKDIFYKCLVGK</sequence>
<keyword evidence="2" id="KW-0238">DNA-binding</keyword>
<dbReference type="Pfam" id="PF01047">
    <property type="entry name" value="MarR"/>
    <property type="match status" value="1"/>
</dbReference>
<comment type="caution">
    <text evidence="5">The sequence shown here is derived from an EMBL/GenBank/DDBJ whole genome shotgun (WGS) entry which is preliminary data.</text>
</comment>
<evidence type="ECO:0000259" key="4">
    <source>
        <dbReference type="PROSITE" id="PS50995"/>
    </source>
</evidence>
<dbReference type="PANTHER" id="PTHR42756:SF1">
    <property type="entry name" value="TRANSCRIPTIONAL REPRESSOR OF EMRAB OPERON"/>
    <property type="match status" value="1"/>
</dbReference>
<dbReference type="AlphaFoldDB" id="A0A0C2W5F3"/>
<dbReference type="RefSeq" id="WP_041085556.1">
    <property type="nucleotide sequence ID" value="NZ_JXRP01000006.1"/>
</dbReference>
<gene>
    <name evidence="5" type="ORF">KP78_01860</name>
</gene>
<dbReference type="SUPFAM" id="SSF46785">
    <property type="entry name" value="Winged helix' DNA-binding domain"/>
    <property type="match status" value="1"/>
</dbReference>
<keyword evidence="6" id="KW-1185">Reference proteome</keyword>
<dbReference type="PANTHER" id="PTHR42756">
    <property type="entry name" value="TRANSCRIPTIONAL REGULATOR, MARR"/>
    <property type="match status" value="1"/>
</dbReference>
<evidence type="ECO:0000313" key="5">
    <source>
        <dbReference type="EMBL" id="KIL51816.1"/>
    </source>
</evidence>